<dbReference type="PROSITE" id="PS00012">
    <property type="entry name" value="PHOSPHOPANTETHEINE"/>
    <property type="match status" value="1"/>
</dbReference>
<dbReference type="GO" id="GO:0071770">
    <property type="term" value="P:DIM/DIP cell wall layer assembly"/>
    <property type="evidence" value="ECO:0007669"/>
    <property type="project" value="TreeGrafter"/>
</dbReference>
<dbReference type="InterPro" id="IPR014031">
    <property type="entry name" value="Ketoacyl_synth_C"/>
</dbReference>
<dbReference type="GO" id="GO:0031177">
    <property type="term" value="F:phosphopantetheine binding"/>
    <property type="evidence" value="ECO:0007669"/>
    <property type="project" value="InterPro"/>
</dbReference>
<accession>J9CP05</accession>
<evidence type="ECO:0000256" key="3">
    <source>
        <dbReference type="ARBA" id="ARBA00022553"/>
    </source>
</evidence>
<proteinExistence type="predicted"/>
<dbReference type="RefSeq" id="WP_002135680.1">
    <property type="nucleotide sequence ID" value="NZ_JH804672.1"/>
</dbReference>
<dbReference type="InterPro" id="IPR023213">
    <property type="entry name" value="CAT-like_dom_sf"/>
</dbReference>
<reference evidence="7 8" key="1">
    <citation type="submission" date="2012-04" db="EMBL/GenBank/DDBJ databases">
        <title>The Genome Sequence of Bacillus cereus HuA2-1.</title>
        <authorList>
            <consortium name="The Broad Institute Genome Sequencing Platform"/>
            <consortium name="The Broad Institute Genome Sequencing Center for Infectious Disease"/>
            <person name="Feldgarden M."/>
            <person name="Van der Auwera G.A."/>
            <person name="Mahillon J."/>
            <person name="Duprez V."/>
            <person name="Timmery S."/>
            <person name="Mattelet C."/>
            <person name="Dierick K."/>
            <person name="Sun M."/>
            <person name="Yu Z."/>
            <person name="Zhu L."/>
            <person name="Hu X."/>
            <person name="Shank E.B."/>
            <person name="Swiecicka I."/>
            <person name="Hansen B.M."/>
            <person name="Andrup L."/>
            <person name="Young S.K."/>
            <person name="Zeng Q."/>
            <person name="Gargeya S."/>
            <person name="Fitzgerald M."/>
            <person name="Haas B."/>
            <person name="Abouelleil A."/>
            <person name="Alvarado L."/>
            <person name="Arachchi H.M."/>
            <person name="Berlin A."/>
            <person name="Chapman S.B."/>
            <person name="Goldberg J."/>
            <person name="Griggs A."/>
            <person name="Gujja S."/>
            <person name="Hansen M."/>
            <person name="Howarth C."/>
            <person name="Imamovic A."/>
            <person name="Larimer J."/>
            <person name="McCowen C."/>
            <person name="Montmayeur A."/>
            <person name="Murphy C."/>
            <person name="Neiman D."/>
            <person name="Pearson M."/>
            <person name="Priest M."/>
            <person name="Roberts A."/>
            <person name="Saif S."/>
            <person name="Shea T."/>
            <person name="Sisk P."/>
            <person name="Sykes S."/>
            <person name="Wortman J."/>
            <person name="Nusbaum C."/>
            <person name="Birren B."/>
        </authorList>
    </citation>
    <scope>NUCLEOTIDE SEQUENCE [LARGE SCALE GENOMIC DNA]</scope>
    <source>
        <strain evidence="7 8">HuA2-1</strain>
    </source>
</reference>
<evidence type="ECO:0000313" key="7">
    <source>
        <dbReference type="EMBL" id="EJV87815.1"/>
    </source>
</evidence>
<dbReference type="PROSITE" id="PS52004">
    <property type="entry name" value="KS3_2"/>
    <property type="match status" value="1"/>
</dbReference>
<keyword evidence="3" id="KW-0597">Phosphoprotein</keyword>
<dbReference type="SMART" id="SM00825">
    <property type="entry name" value="PKS_KS"/>
    <property type="match status" value="1"/>
</dbReference>
<dbReference type="PANTHER" id="PTHR43775">
    <property type="entry name" value="FATTY ACID SYNTHASE"/>
    <property type="match status" value="1"/>
</dbReference>
<protein>
    <submittedName>
        <fullName evidence="7">Uncharacterized protein</fullName>
    </submittedName>
</protein>
<dbReference type="InterPro" id="IPR050091">
    <property type="entry name" value="PKS_NRPS_Biosynth_Enz"/>
</dbReference>
<dbReference type="CDD" id="cd00833">
    <property type="entry name" value="PKS"/>
    <property type="match status" value="1"/>
</dbReference>
<dbReference type="Gene3D" id="1.10.1200.10">
    <property type="entry name" value="ACP-like"/>
    <property type="match status" value="1"/>
</dbReference>
<organism evidence="7 8">
    <name type="scientific">Bacillus cereus HuA2-1</name>
    <dbReference type="NCBI Taxonomy" id="1053201"/>
    <lineage>
        <taxon>Bacteria</taxon>
        <taxon>Bacillati</taxon>
        <taxon>Bacillota</taxon>
        <taxon>Bacilli</taxon>
        <taxon>Bacillales</taxon>
        <taxon>Bacillaceae</taxon>
        <taxon>Bacillus</taxon>
        <taxon>Bacillus cereus group</taxon>
    </lineage>
</organism>
<evidence type="ECO:0000256" key="1">
    <source>
        <dbReference type="ARBA" id="ARBA00001957"/>
    </source>
</evidence>
<dbReference type="PANTHER" id="PTHR43775:SF37">
    <property type="entry name" value="SI:DKEY-61P9.11"/>
    <property type="match status" value="1"/>
</dbReference>
<dbReference type="InterPro" id="IPR016039">
    <property type="entry name" value="Thiolase-like"/>
</dbReference>
<evidence type="ECO:0000256" key="2">
    <source>
        <dbReference type="ARBA" id="ARBA00022450"/>
    </source>
</evidence>
<evidence type="ECO:0000256" key="4">
    <source>
        <dbReference type="ARBA" id="ARBA00022679"/>
    </source>
</evidence>
<dbReference type="InterPro" id="IPR009081">
    <property type="entry name" value="PP-bd_ACP"/>
</dbReference>
<dbReference type="GO" id="GO:0004315">
    <property type="term" value="F:3-oxoacyl-[acyl-carrier-protein] synthase activity"/>
    <property type="evidence" value="ECO:0007669"/>
    <property type="project" value="InterPro"/>
</dbReference>
<sequence length="1204" mass="137339">MSKVKEGRYMLDFKDFDLMIEDVKSTVKEKKNYANDIAIVGMAFKLPKADGIEEFWNNIRDGVDCITNISEERKNDVQNYFKYMGNNSDLKYCEMAYLDEIDKFDYKFFNLSPKEADLMDPNQRMFLEVAWQAIEDSGYGGNKLTGSRTGVYVGYSNPVIGSYMDVIKNVKPSLVTMGMIGNMPSMLPSRIGYFKDFRGPSSYVDTACSSSLVAIHNACQGIRNGDCDIAIAGSSELVIFPVENEQKMGIESNDNRTKAFDDDSDGTGVGEGVIALILKPLNKALQDKDNVYGIIKGTAINQDGNSIGITAPNSVAQEDVIIQSWKDAGIDPETISYIEAHGTATNLGDPIEIDGITRAFKKFTDKKQFCAISALKSNIGHLGAAAGIAGVVKAILSIKNSEIPPIVHLKMPNRKIDFESSPVYVNDILRKWDTQNVPKRCGVSSFGLSGTNCHLILEEAPRNEEIEKKENDYTYEVLTISAKSESAFKQLINKYIDMINEKNINLKDVCYTANTGRGHYKYRLAIIVKNKKDLLECLGNSCSNVEKKENVYVTKNLVQEEKEVEYIDEGEIRELSEAAKNIINRYKKDDKKNKKLINEICKLYIQGADIDWELLYRGEERRKVRVPVYPFDKTRCWIDIPQNMQLIKGGEESKEELKRTILKGRESKVFSELERVIADSWGKALGYKELNITDDFYELGGDSVVGIQLVNDISNKLSTTVNISDLLYTQTIEKMAEKLNDKLKEKQENKFLTITKAENMPYYPLSSAQKRMFITSLLEEVNTAYNIYGACTIEGDLDIQRFEDSLNKIINRHEAFRTSFEIINGEPVQIIHENVKVKISVNEVVESDIRKEFKRFVQPFDLKIAPLIRCKVLKVHSAKYVFMFDMHHIITDGYSMSIFIDEFMKIYNGETLSEIEIQYRDFSIWQNKFLESEDMKKQEQYWLNTFSGEIPMLNLPLDFPRPSIQKYDGDAIRVIVQSELTDKINKMAKKLNTTLYNVILTAYNILLMKYSGQNDIIIGSASTGRQNVECEKIIGMFVNMLAMRNYPNGNKCFSEFLAEVTNNSFKAFDNQGYQFEKLIDKLELERTFDKGRLFDTTFTLQNIRSKEFAFENMKVTNVEYEVNQSPYALSLIVFENKGELKLSFEYQTALFRKSTIEIFGKHFVEILIQVVENYNVKLSEIEFSNNYVTADTVQISKGDLSFNF</sequence>
<feature type="domain" description="Ketosynthase family 3 (KS3)" evidence="6">
    <location>
        <begin position="34"/>
        <end position="459"/>
    </location>
</feature>
<dbReference type="InterPro" id="IPR020806">
    <property type="entry name" value="PKS_PP-bd"/>
</dbReference>
<dbReference type="InterPro" id="IPR036736">
    <property type="entry name" value="ACP-like_sf"/>
</dbReference>
<dbReference type="GO" id="GO:0004312">
    <property type="term" value="F:fatty acid synthase activity"/>
    <property type="evidence" value="ECO:0007669"/>
    <property type="project" value="TreeGrafter"/>
</dbReference>
<dbReference type="Pfam" id="PF00668">
    <property type="entry name" value="Condensation"/>
    <property type="match status" value="1"/>
</dbReference>
<dbReference type="HOGENOM" id="CLU_000022_34_1_9"/>
<dbReference type="Pfam" id="PF00550">
    <property type="entry name" value="PP-binding"/>
    <property type="match status" value="1"/>
</dbReference>
<dbReference type="Gene3D" id="3.40.47.10">
    <property type="match status" value="1"/>
</dbReference>
<evidence type="ECO:0000259" key="6">
    <source>
        <dbReference type="PROSITE" id="PS52004"/>
    </source>
</evidence>
<dbReference type="Pfam" id="PF02801">
    <property type="entry name" value="Ketoacyl-synt_C"/>
    <property type="match status" value="1"/>
</dbReference>
<keyword evidence="2" id="KW-0596">Phosphopantetheine</keyword>
<dbReference type="InterPro" id="IPR006162">
    <property type="entry name" value="Ppantetheine_attach_site"/>
</dbReference>
<keyword evidence="4" id="KW-0808">Transferase</keyword>
<dbReference type="GO" id="GO:0005886">
    <property type="term" value="C:plasma membrane"/>
    <property type="evidence" value="ECO:0007669"/>
    <property type="project" value="TreeGrafter"/>
</dbReference>
<dbReference type="SUPFAM" id="SSF47336">
    <property type="entry name" value="ACP-like"/>
    <property type="match status" value="1"/>
</dbReference>
<dbReference type="CDD" id="cd19531">
    <property type="entry name" value="LCL_NRPS-like"/>
    <property type="match status" value="1"/>
</dbReference>
<dbReference type="EMBL" id="AHDV01000007">
    <property type="protein sequence ID" value="EJV87815.1"/>
    <property type="molecule type" value="Genomic_DNA"/>
</dbReference>
<dbReference type="PROSITE" id="PS50075">
    <property type="entry name" value="CARRIER"/>
    <property type="match status" value="1"/>
</dbReference>
<dbReference type="InterPro" id="IPR014030">
    <property type="entry name" value="Ketoacyl_synth_N"/>
</dbReference>
<comment type="caution">
    <text evidence="7">The sequence shown here is derived from an EMBL/GenBank/DDBJ whole genome shotgun (WGS) entry which is preliminary data.</text>
</comment>
<evidence type="ECO:0000259" key="5">
    <source>
        <dbReference type="PROSITE" id="PS50075"/>
    </source>
</evidence>
<dbReference type="AlphaFoldDB" id="J9CP05"/>
<comment type="cofactor">
    <cofactor evidence="1">
        <name>pantetheine 4'-phosphate</name>
        <dbReference type="ChEBI" id="CHEBI:47942"/>
    </cofactor>
</comment>
<dbReference type="GO" id="GO:0005737">
    <property type="term" value="C:cytoplasm"/>
    <property type="evidence" value="ECO:0007669"/>
    <property type="project" value="TreeGrafter"/>
</dbReference>
<evidence type="ECO:0000313" key="8">
    <source>
        <dbReference type="Proteomes" id="UP000004136"/>
    </source>
</evidence>
<dbReference type="SUPFAM" id="SSF52777">
    <property type="entry name" value="CoA-dependent acyltransferases"/>
    <property type="match status" value="2"/>
</dbReference>
<dbReference type="PROSITE" id="PS00606">
    <property type="entry name" value="KS3_1"/>
    <property type="match status" value="1"/>
</dbReference>
<dbReference type="PATRIC" id="fig|1053201.3.peg.1342"/>
<dbReference type="Proteomes" id="UP000004136">
    <property type="component" value="Unassembled WGS sequence"/>
</dbReference>
<dbReference type="OrthoDB" id="2942853at2"/>
<dbReference type="GO" id="GO:0006633">
    <property type="term" value="P:fatty acid biosynthetic process"/>
    <property type="evidence" value="ECO:0007669"/>
    <property type="project" value="InterPro"/>
</dbReference>
<dbReference type="Gene3D" id="3.30.559.10">
    <property type="entry name" value="Chloramphenicol acetyltransferase-like domain"/>
    <property type="match status" value="1"/>
</dbReference>
<dbReference type="InterPro" id="IPR018201">
    <property type="entry name" value="Ketoacyl_synth_AS"/>
</dbReference>
<dbReference type="Gene3D" id="3.30.559.30">
    <property type="entry name" value="Nonribosomal peptide synthetase, condensation domain"/>
    <property type="match status" value="1"/>
</dbReference>
<dbReference type="Pfam" id="PF22621">
    <property type="entry name" value="CurL-like_PKS_C"/>
    <property type="match status" value="1"/>
</dbReference>
<dbReference type="Gene3D" id="1.10.1240.100">
    <property type="match status" value="1"/>
</dbReference>
<dbReference type="InterPro" id="IPR001242">
    <property type="entry name" value="Condensation_dom"/>
</dbReference>
<dbReference type="Pfam" id="PF00109">
    <property type="entry name" value="ketoacyl-synt"/>
    <property type="match status" value="1"/>
</dbReference>
<dbReference type="SMART" id="SM00823">
    <property type="entry name" value="PKS_PP"/>
    <property type="match status" value="1"/>
</dbReference>
<name>J9CP05_BACCE</name>
<dbReference type="SUPFAM" id="SSF53901">
    <property type="entry name" value="Thiolase-like"/>
    <property type="match status" value="1"/>
</dbReference>
<feature type="domain" description="Carrier" evidence="5">
    <location>
        <begin position="668"/>
        <end position="743"/>
    </location>
</feature>
<gene>
    <name evidence="7" type="ORF">IG3_01302</name>
</gene>
<dbReference type="InterPro" id="IPR020841">
    <property type="entry name" value="PKS_Beta-ketoAc_synthase_dom"/>
</dbReference>